<dbReference type="SMART" id="SM00343">
    <property type="entry name" value="ZnF_C2HC"/>
    <property type="match status" value="2"/>
</dbReference>
<keyword evidence="1" id="KW-0863">Zinc-finger</keyword>
<evidence type="ECO:0000259" key="2">
    <source>
        <dbReference type="PROSITE" id="PS50158"/>
    </source>
</evidence>
<accession>A0A4Y2KYB2</accession>
<dbReference type="Pfam" id="PF00098">
    <property type="entry name" value="zf-CCHC"/>
    <property type="match status" value="2"/>
</dbReference>
<reference evidence="3 4" key="1">
    <citation type="journal article" date="2019" name="Sci. Rep.">
        <title>Orb-weaving spider Araneus ventricosus genome elucidates the spidroin gene catalogue.</title>
        <authorList>
            <person name="Kono N."/>
            <person name="Nakamura H."/>
            <person name="Ohtoshi R."/>
            <person name="Moran D.A.P."/>
            <person name="Shinohara A."/>
            <person name="Yoshida Y."/>
            <person name="Fujiwara M."/>
            <person name="Mori M."/>
            <person name="Tomita M."/>
            <person name="Arakawa K."/>
        </authorList>
    </citation>
    <scope>NUCLEOTIDE SEQUENCE [LARGE SCALE GENOMIC DNA]</scope>
</reference>
<dbReference type="Gene3D" id="2.40.70.10">
    <property type="entry name" value="Acid Proteases"/>
    <property type="match status" value="1"/>
</dbReference>
<comment type="caution">
    <text evidence="3">The sequence shown here is derived from an EMBL/GenBank/DDBJ whole genome shotgun (WGS) entry which is preliminary data.</text>
</comment>
<evidence type="ECO:0000313" key="4">
    <source>
        <dbReference type="Proteomes" id="UP000499080"/>
    </source>
</evidence>
<feature type="domain" description="CCHC-type" evidence="2">
    <location>
        <begin position="77"/>
        <end position="90"/>
    </location>
</feature>
<evidence type="ECO:0000313" key="3">
    <source>
        <dbReference type="EMBL" id="GBN06587.1"/>
    </source>
</evidence>
<dbReference type="OrthoDB" id="6436705at2759"/>
<dbReference type="GO" id="GO:0003676">
    <property type="term" value="F:nucleic acid binding"/>
    <property type="evidence" value="ECO:0007669"/>
    <property type="project" value="InterPro"/>
</dbReference>
<feature type="domain" description="CCHC-type" evidence="2">
    <location>
        <begin position="54"/>
        <end position="69"/>
    </location>
</feature>
<dbReference type="InterPro" id="IPR001878">
    <property type="entry name" value="Znf_CCHC"/>
</dbReference>
<keyword evidence="1" id="KW-0479">Metal-binding</keyword>
<dbReference type="PROSITE" id="PS50158">
    <property type="entry name" value="ZF_CCHC"/>
    <property type="match status" value="2"/>
</dbReference>
<sequence length="260" mass="29539">MEFELQNIPLRAEGVTHKEGHYDKRNSFKDDPSVTTNGKKKLCGIIHNERGEPKCFNCSNFGHISKDCPLPKPHITCRKCNKTGHKAKNCVVKESNHSNDKSQSVRQVVENSEESNSYLKKAILNDFHSVQALIDTGSSCWLLKTSIAQKIKLKPEPTVNELYGFGNQRMPAVTFMGRIAADIEVHNVKGKGISIYVVPDDAQPVDLIIRRKLLYLPYIAYTRIGKIFHIGYQEDEPFRNFPIDENINRIFLKAPETTKL</sequence>
<dbReference type="AlphaFoldDB" id="A0A4Y2KYB2"/>
<proteinExistence type="predicted"/>
<gene>
    <name evidence="3" type="ORF">AVEN_226351_1</name>
</gene>
<protein>
    <recommendedName>
        <fullName evidence="2">CCHC-type domain-containing protein</fullName>
    </recommendedName>
</protein>
<dbReference type="Pfam" id="PF13650">
    <property type="entry name" value="Asp_protease_2"/>
    <property type="match status" value="1"/>
</dbReference>
<dbReference type="Gene3D" id="4.10.60.10">
    <property type="entry name" value="Zinc finger, CCHC-type"/>
    <property type="match status" value="1"/>
</dbReference>
<name>A0A4Y2KYB2_ARAVE</name>
<dbReference type="GO" id="GO:0008270">
    <property type="term" value="F:zinc ion binding"/>
    <property type="evidence" value="ECO:0007669"/>
    <property type="project" value="UniProtKB-KW"/>
</dbReference>
<dbReference type="InterPro" id="IPR036875">
    <property type="entry name" value="Znf_CCHC_sf"/>
</dbReference>
<evidence type="ECO:0000256" key="1">
    <source>
        <dbReference type="PROSITE-ProRule" id="PRU00047"/>
    </source>
</evidence>
<keyword evidence="4" id="KW-1185">Reference proteome</keyword>
<dbReference type="Proteomes" id="UP000499080">
    <property type="component" value="Unassembled WGS sequence"/>
</dbReference>
<dbReference type="CDD" id="cd00303">
    <property type="entry name" value="retropepsin_like"/>
    <property type="match status" value="1"/>
</dbReference>
<dbReference type="EMBL" id="BGPR01005081">
    <property type="protein sequence ID" value="GBN06587.1"/>
    <property type="molecule type" value="Genomic_DNA"/>
</dbReference>
<dbReference type="SUPFAM" id="SSF57756">
    <property type="entry name" value="Retrovirus zinc finger-like domains"/>
    <property type="match status" value="1"/>
</dbReference>
<dbReference type="InterPro" id="IPR021109">
    <property type="entry name" value="Peptidase_aspartic_dom_sf"/>
</dbReference>
<keyword evidence="1" id="KW-0862">Zinc</keyword>
<organism evidence="3 4">
    <name type="scientific">Araneus ventricosus</name>
    <name type="common">Orbweaver spider</name>
    <name type="synonym">Epeira ventricosa</name>
    <dbReference type="NCBI Taxonomy" id="182803"/>
    <lineage>
        <taxon>Eukaryota</taxon>
        <taxon>Metazoa</taxon>
        <taxon>Ecdysozoa</taxon>
        <taxon>Arthropoda</taxon>
        <taxon>Chelicerata</taxon>
        <taxon>Arachnida</taxon>
        <taxon>Araneae</taxon>
        <taxon>Araneomorphae</taxon>
        <taxon>Entelegynae</taxon>
        <taxon>Araneoidea</taxon>
        <taxon>Araneidae</taxon>
        <taxon>Araneus</taxon>
    </lineage>
</organism>